<feature type="signal peptide" evidence="17">
    <location>
        <begin position="1"/>
        <end position="18"/>
    </location>
</feature>
<evidence type="ECO:0000256" key="13">
    <source>
        <dbReference type="ARBA" id="ARBA00023277"/>
    </source>
</evidence>
<dbReference type="CAZy" id="GT65">
    <property type="family name" value="Glycosyltransferase Family 65"/>
</dbReference>
<dbReference type="UniPathway" id="UPA00378"/>
<keyword evidence="17" id="KW-0732">Signal</keyword>
<dbReference type="GO" id="GO:0006004">
    <property type="term" value="P:fucose metabolic process"/>
    <property type="evidence" value="ECO:0007669"/>
    <property type="project" value="UniProtKB-KW"/>
</dbReference>
<keyword evidence="11" id="KW-0325">Glycoprotein</keyword>
<dbReference type="GO" id="GO:0046922">
    <property type="term" value="F:peptide-O-fucosyltransferase activity"/>
    <property type="evidence" value="ECO:0007669"/>
    <property type="project" value="UniProtKB-EC"/>
</dbReference>
<evidence type="ECO:0000256" key="15">
    <source>
        <dbReference type="ARBA" id="ARBA00047273"/>
    </source>
</evidence>
<dbReference type="GO" id="GO:0008593">
    <property type="term" value="P:regulation of Notch signaling pathway"/>
    <property type="evidence" value="ECO:0007669"/>
    <property type="project" value="TreeGrafter"/>
</dbReference>
<dbReference type="GO" id="GO:0005783">
    <property type="term" value="C:endoplasmic reticulum"/>
    <property type="evidence" value="ECO:0007669"/>
    <property type="project" value="UniProtKB-SubCell"/>
</dbReference>
<feature type="chain" id="PRO_5004274126" description="GDP-fucose protein O-fucosyltransferase 1" evidence="17">
    <location>
        <begin position="19"/>
        <end position="381"/>
    </location>
</feature>
<comment type="subcellular location">
    <subcellularLocation>
        <location evidence="1">Endoplasmic reticulum</location>
    </subcellularLocation>
</comment>
<reference evidence="18" key="2">
    <citation type="submission" date="2004-07" db="EMBL/GenBank/DDBJ databases">
        <title>Phylogeny of fucosyltransferases.</title>
        <authorList>
            <person name="Martinez-Duncker I."/>
            <person name="Oriol R."/>
            <person name="Mollicone R."/>
        </authorList>
    </citation>
    <scope>NUCLEOTIDE SEQUENCE</scope>
</reference>
<dbReference type="InterPro" id="IPR039922">
    <property type="entry name" value="POFUT1"/>
</dbReference>
<evidence type="ECO:0000256" key="9">
    <source>
        <dbReference type="ARBA" id="ARBA00022976"/>
    </source>
</evidence>
<sequence length="381" mass="43444">MHLSICILPLLLRTLVFADGVEYDKNGYVIYCPCMGRFGNQVDHFLGSLSFARKLNRTLVVPPWITHKYGRYDGDSFPPYNHWFKVDTLKSYHRIIEMEDFMTNLAPSIWPPNKRKIYCHEIAFSRSDDKKSCPAKSGNPFGAFWDNFKVEFIASEGFPGNLNYHSSKTSWDHAYPSETHLVLAFMGAPAAYPVKAGDRSLQKYVEWKDEIKNAANEVIKNKLQRPYVGIHLRNGMDWKRACEHVKDGIDYPFMSSPQCTGYKGRFTYEMCFPSDNTVKTHVLHVAKAIGANSLFIATDAKSFEEEFKTWFKDAGLNIDIIKLQKDELNIDLAVLIEADTFIGSCGSSVSAFVSRKRKVLDRPNEFFGNLGNQNNADHTEL</sequence>
<comment type="catalytic activity">
    <reaction evidence="15">
        <text>L-threonyl-[protein] + GDP-beta-L-fucose = 3-O-(alpha-L-fucosyl)-L-threonyl-[protein] + GDP + H(+)</text>
        <dbReference type="Rhea" id="RHEA:70491"/>
        <dbReference type="Rhea" id="RHEA-COMP:11060"/>
        <dbReference type="Rhea" id="RHEA-COMP:17915"/>
        <dbReference type="ChEBI" id="CHEBI:15378"/>
        <dbReference type="ChEBI" id="CHEBI:30013"/>
        <dbReference type="ChEBI" id="CHEBI:57273"/>
        <dbReference type="ChEBI" id="CHEBI:58189"/>
        <dbReference type="ChEBI" id="CHEBI:189631"/>
        <dbReference type="EC" id="2.4.1.221"/>
    </reaction>
    <physiologicalReaction direction="left-to-right" evidence="15">
        <dbReference type="Rhea" id="RHEA:70492"/>
    </physiologicalReaction>
</comment>
<evidence type="ECO:0000256" key="5">
    <source>
        <dbReference type="ARBA" id="ARBA00021745"/>
    </source>
</evidence>
<dbReference type="PANTHER" id="PTHR21420:SF3">
    <property type="entry name" value="GDP-FUCOSE PROTEIN O-FUCOSYLTRANSFERASE 1"/>
    <property type="match status" value="1"/>
</dbReference>
<accession>Q6EV67</accession>
<evidence type="ECO:0000256" key="6">
    <source>
        <dbReference type="ARBA" id="ARBA00022676"/>
    </source>
</evidence>
<keyword evidence="12" id="KW-0294">Fucose metabolism</keyword>
<keyword evidence="6 18" id="KW-0328">Glycosyltransferase</keyword>
<keyword evidence="13" id="KW-0119">Carbohydrate metabolism</keyword>
<evidence type="ECO:0000256" key="11">
    <source>
        <dbReference type="ARBA" id="ARBA00023180"/>
    </source>
</evidence>
<proteinExistence type="evidence at transcript level"/>
<evidence type="ECO:0000256" key="10">
    <source>
        <dbReference type="ARBA" id="ARBA00023157"/>
    </source>
</evidence>
<evidence type="ECO:0000256" key="2">
    <source>
        <dbReference type="ARBA" id="ARBA00004922"/>
    </source>
</evidence>
<dbReference type="GO" id="GO:0007219">
    <property type="term" value="P:Notch signaling pathway"/>
    <property type="evidence" value="ECO:0007669"/>
    <property type="project" value="UniProtKB-KW"/>
</dbReference>
<dbReference type="AlphaFoldDB" id="Q6EV67"/>
<organism evidence="18">
    <name type="scientific">Ciona savignyi</name>
    <name type="common">Pacific transparent sea squirt</name>
    <dbReference type="NCBI Taxonomy" id="51511"/>
    <lineage>
        <taxon>Eukaryota</taxon>
        <taxon>Metazoa</taxon>
        <taxon>Chordata</taxon>
        <taxon>Tunicata</taxon>
        <taxon>Ascidiacea</taxon>
        <taxon>Phlebobranchia</taxon>
        <taxon>Cionidae</taxon>
        <taxon>Ciona</taxon>
    </lineage>
</organism>
<evidence type="ECO:0000256" key="4">
    <source>
        <dbReference type="ARBA" id="ARBA00012196"/>
    </source>
</evidence>
<dbReference type="Gene3D" id="3.40.50.11350">
    <property type="match status" value="1"/>
</dbReference>
<protein>
    <recommendedName>
        <fullName evidence="5">GDP-fucose protein O-fucosyltransferase 1</fullName>
        <ecNumber evidence="4">2.4.1.221</ecNumber>
    </recommendedName>
    <alternativeName>
        <fullName evidence="14">Peptide-O-fucosyltransferase 1</fullName>
    </alternativeName>
</protein>
<gene>
    <name evidence="18" type="primary">fut12</name>
</gene>
<comment type="pathway">
    <text evidence="2">Protein modification; protein glycosylation.</text>
</comment>
<keyword evidence="10" id="KW-1015">Disulfide bond</keyword>
<keyword evidence="8" id="KW-0256">Endoplasmic reticulum</keyword>
<evidence type="ECO:0000256" key="3">
    <source>
        <dbReference type="ARBA" id="ARBA00010626"/>
    </source>
</evidence>
<dbReference type="EMBL" id="AJ781502">
    <property type="protein sequence ID" value="CAH03713.1"/>
    <property type="molecule type" value="mRNA"/>
</dbReference>
<evidence type="ECO:0000256" key="12">
    <source>
        <dbReference type="ARBA" id="ARBA00023253"/>
    </source>
</evidence>
<reference evidence="18" key="1">
    <citation type="journal article" date="2003" name="Glycobiology">
        <title>A new superfamily of protein-O-fucosyltransferases, alpha2-fucosyltransferases, and alpha6-fucosyltransferases: phylogeny and identification of conserved peptide motifs.</title>
        <authorList>
            <person name="Martinez-Duncker I."/>
            <person name="Mollicone R."/>
            <person name="Candelier J.J."/>
            <person name="Breton C."/>
            <person name="Oriol R."/>
        </authorList>
    </citation>
    <scope>NUCLEOTIDE SEQUENCE</scope>
</reference>
<keyword evidence="7 18" id="KW-0808">Transferase</keyword>
<evidence type="ECO:0000256" key="1">
    <source>
        <dbReference type="ARBA" id="ARBA00004240"/>
    </source>
</evidence>
<evidence type="ECO:0000256" key="17">
    <source>
        <dbReference type="SAM" id="SignalP"/>
    </source>
</evidence>
<evidence type="ECO:0000256" key="7">
    <source>
        <dbReference type="ARBA" id="ARBA00022679"/>
    </source>
</evidence>
<dbReference type="Pfam" id="PF10250">
    <property type="entry name" value="O-FucT"/>
    <property type="match status" value="1"/>
</dbReference>
<dbReference type="InterPro" id="IPR019378">
    <property type="entry name" value="GDP-Fuc_O-FucTrfase"/>
</dbReference>
<dbReference type="PANTHER" id="PTHR21420">
    <property type="entry name" value="GDP-FUCOSE PROTEIN O-FUCOSYLTRANSFERASE 1"/>
    <property type="match status" value="1"/>
</dbReference>
<evidence type="ECO:0000256" key="8">
    <source>
        <dbReference type="ARBA" id="ARBA00022824"/>
    </source>
</evidence>
<keyword evidence="9" id="KW-0914">Notch signaling pathway</keyword>
<name>Q6EV67_CIOSA</name>
<dbReference type="CDD" id="cd11302">
    <property type="entry name" value="O-FucT-1"/>
    <property type="match status" value="1"/>
</dbReference>
<evidence type="ECO:0000313" key="18">
    <source>
        <dbReference type="EMBL" id="CAH03713.1"/>
    </source>
</evidence>
<evidence type="ECO:0000256" key="14">
    <source>
        <dbReference type="ARBA" id="ARBA00033080"/>
    </source>
</evidence>
<comment type="catalytic activity">
    <reaction evidence="16">
        <text>L-seryl-[protein] + GDP-beta-L-fucose = 3-O-(alpha-L-fucosyl)-L-seryl-[protein] + GDP + H(+)</text>
        <dbReference type="Rhea" id="RHEA:63644"/>
        <dbReference type="Rhea" id="RHEA-COMP:9863"/>
        <dbReference type="Rhea" id="RHEA-COMP:17914"/>
        <dbReference type="ChEBI" id="CHEBI:15378"/>
        <dbReference type="ChEBI" id="CHEBI:29999"/>
        <dbReference type="ChEBI" id="CHEBI:57273"/>
        <dbReference type="ChEBI" id="CHEBI:58189"/>
        <dbReference type="ChEBI" id="CHEBI:189632"/>
        <dbReference type="EC" id="2.4.1.221"/>
    </reaction>
    <physiologicalReaction direction="left-to-right" evidence="16">
        <dbReference type="Rhea" id="RHEA:63645"/>
    </physiologicalReaction>
</comment>
<dbReference type="EC" id="2.4.1.221" evidence="4"/>
<dbReference type="Gene3D" id="3.40.50.11340">
    <property type="match status" value="1"/>
</dbReference>
<evidence type="ECO:0000256" key="16">
    <source>
        <dbReference type="ARBA" id="ARBA00048647"/>
    </source>
</evidence>
<comment type="similarity">
    <text evidence="3">Belongs to the glycosyltransferase 65 family.</text>
</comment>